<evidence type="ECO:0000256" key="5">
    <source>
        <dbReference type="ARBA" id="ARBA00022989"/>
    </source>
</evidence>
<dbReference type="RefSeq" id="WP_093322016.1">
    <property type="nucleotide sequence ID" value="NZ_FOHV01000035.1"/>
</dbReference>
<keyword evidence="2" id="KW-1003">Cell membrane</keyword>
<evidence type="ECO:0000313" key="10">
    <source>
        <dbReference type="EMBL" id="SET52647.1"/>
    </source>
</evidence>
<feature type="transmembrane region" description="Helical" evidence="7">
    <location>
        <begin position="243"/>
        <end position="261"/>
    </location>
</feature>
<dbReference type="InterPro" id="IPR023662">
    <property type="entry name" value="Rhomboid_protease_GlpG"/>
</dbReference>
<proteinExistence type="predicted"/>
<evidence type="ECO:0000256" key="1">
    <source>
        <dbReference type="ARBA" id="ARBA00004141"/>
    </source>
</evidence>
<dbReference type="GO" id="GO:0016020">
    <property type="term" value="C:membrane"/>
    <property type="evidence" value="ECO:0007669"/>
    <property type="project" value="UniProtKB-SubCell"/>
</dbReference>
<evidence type="ECO:0000256" key="3">
    <source>
        <dbReference type="ARBA" id="ARBA00022519"/>
    </source>
</evidence>
<dbReference type="GO" id="GO:0004252">
    <property type="term" value="F:serine-type endopeptidase activity"/>
    <property type="evidence" value="ECO:0007669"/>
    <property type="project" value="InterPro"/>
</dbReference>
<dbReference type="Proteomes" id="UP000242642">
    <property type="component" value="Unassembled WGS sequence"/>
</dbReference>
<gene>
    <name evidence="10" type="ORF">SAMN02583745_02633</name>
</gene>
<protein>
    <submittedName>
        <fullName evidence="10">GlpG protein</fullName>
    </submittedName>
</protein>
<keyword evidence="11" id="KW-1185">Reference proteome</keyword>
<evidence type="ECO:0000259" key="9">
    <source>
        <dbReference type="Pfam" id="PF12122"/>
    </source>
</evidence>
<dbReference type="Pfam" id="PF01694">
    <property type="entry name" value="Rhomboid"/>
    <property type="match status" value="1"/>
</dbReference>
<dbReference type="STRING" id="1123402.SAMN02583745_02633"/>
<dbReference type="InterPro" id="IPR035952">
    <property type="entry name" value="Rhomboid-like_sf"/>
</dbReference>
<feature type="transmembrane region" description="Helical" evidence="7">
    <location>
        <begin position="111"/>
        <end position="132"/>
    </location>
</feature>
<evidence type="ECO:0000256" key="4">
    <source>
        <dbReference type="ARBA" id="ARBA00022692"/>
    </source>
</evidence>
<sequence length="293" mass="33505">MQGHICVCVSSNQRFLLIFVDYILREYEVQLQIKQVNDAFSSEANFELWLPAQFAQFEEQVINAFTEYQLAPTHQKYLLASWGVGKTGHQFVKSQSKYSLIADLKMQARPLTLALLMLTVSIYILQQFEFFNINSLLFYPESNAQYSEFWRFISHAFLHFSLLHLVVNLMWLWYLGNQVELRLGALKLLSIFILSAALGGYGQNLTTGPYFGGLSGVVYALTGFCWLYGVMAPNKRIHLPTPILVFSVIWLLIGNATFLNLSLANTVHVVGLAVGLFMAFIDILWMKRYQQKS</sequence>
<dbReference type="Pfam" id="PF12122">
    <property type="entry name" value="Rhomboid_N"/>
    <property type="match status" value="1"/>
</dbReference>
<accession>A0A1I0F3Q3</accession>
<dbReference type="PANTHER" id="PTHR43066">
    <property type="entry name" value="RHOMBOID-RELATED PROTEIN"/>
    <property type="match status" value="1"/>
</dbReference>
<organism evidence="10 11">
    <name type="scientific">Thorsellia anophelis DSM 18579</name>
    <dbReference type="NCBI Taxonomy" id="1123402"/>
    <lineage>
        <taxon>Bacteria</taxon>
        <taxon>Pseudomonadati</taxon>
        <taxon>Pseudomonadota</taxon>
        <taxon>Gammaproteobacteria</taxon>
        <taxon>Enterobacterales</taxon>
        <taxon>Thorselliaceae</taxon>
        <taxon>Thorsellia</taxon>
    </lineage>
</organism>
<dbReference type="InterPro" id="IPR022732">
    <property type="entry name" value="Peptidase_S54_GlpG_N"/>
</dbReference>
<feature type="domain" description="Peptidase S54 rhomboid" evidence="8">
    <location>
        <begin position="147"/>
        <end position="282"/>
    </location>
</feature>
<keyword evidence="5 7" id="KW-1133">Transmembrane helix</keyword>
<evidence type="ECO:0000256" key="6">
    <source>
        <dbReference type="ARBA" id="ARBA00023136"/>
    </source>
</evidence>
<comment type="subcellular location">
    <subcellularLocation>
        <location evidence="1">Membrane</location>
        <topology evidence="1">Multi-pass membrane protein</topology>
    </subcellularLocation>
</comment>
<dbReference type="InterPro" id="IPR022764">
    <property type="entry name" value="Peptidase_S54_rhomboid_dom"/>
</dbReference>
<evidence type="ECO:0000256" key="7">
    <source>
        <dbReference type="SAM" id="Phobius"/>
    </source>
</evidence>
<reference evidence="11" key="1">
    <citation type="submission" date="2016-10" db="EMBL/GenBank/DDBJ databases">
        <authorList>
            <person name="Varghese N."/>
            <person name="Submissions S."/>
        </authorList>
    </citation>
    <scope>NUCLEOTIDE SEQUENCE [LARGE SCALE GENOMIC DNA]</scope>
    <source>
        <strain evidence="11">DSM 18579</strain>
    </source>
</reference>
<evidence type="ECO:0000256" key="2">
    <source>
        <dbReference type="ARBA" id="ARBA00022475"/>
    </source>
</evidence>
<evidence type="ECO:0000259" key="8">
    <source>
        <dbReference type="Pfam" id="PF01694"/>
    </source>
</evidence>
<dbReference type="AlphaFoldDB" id="A0A1I0F3Q3"/>
<evidence type="ECO:0000313" key="11">
    <source>
        <dbReference type="Proteomes" id="UP000242642"/>
    </source>
</evidence>
<feature type="transmembrane region" description="Helical" evidence="7">
    <location>
        <begin position="210"/>
        <end position="231"/>
    </location>
</feature>
<dbReference type="Gene3D" id="1.20.1540.10">
    <property type="entry name" value="Rhomboid-like"/>
    <property type="match status" value="1"/>
</dbReference>
<dbReference type="PANTHER" id="PTHR43066:SF26">
    <property type="entry name" value="RHOMBOID PROTEASE GLPG"/>
    <property type="match status" value="1"/>
</dbReference>
<keyword evidence="6 7" id="KW-0472">Membrane</keyword>
<dbReference type="EMBL" id="FOHV01000035">
    <property type="protein sequence ID" value="SET52647.1"/>
    <property type="molecule type" value="Genomic_DNA"/>
</dbReference>
<dbReference type="OrthoDB" id="9778341at2"/>
<keyword evidence="4 7" id="KW-0812">Transmembrane</keyword>
<feature type="transmembrane region" description="Helical" evidence="7">
    <location>
        <begin position="267"/>
        <end position="285"/>
    </location>
</feature>
<feature type="transmembrane region" description="Helical" evidence="7">
    <location>
        <begin position="186"/>
        <end position="204"/>
    </location>
</feature>
<feature type="transmembrane region" description="Helical" evidence="7">
    <location>
        <begin position="152"/>
        <end position="174"/>
    </location>
</feature>
<name>A0A1I0F3Q3_9GAMM</name>
<dbReference type="GO" id="GO:0006508">
    <property type="term" value="P:proteolysis"/>
    <property type="evidence" value="ECO:0007669"/>
    <property type="project" value="InterPro"/>
</dbReference>
<dbReference type="NCBIfam" id="TIGR04239">
    <property type="entry name" value="rhombo_GlpG"/>
    <property type="match status" value="1"/>
</dbReference>
<feature type="domain" description="Peptidase S54 GlpG peptidase N-terminal" evidence="9">
    <location>
        <begin position="7"/>
        <end position="91"/>
    </location>
</feature>
<dbReference type="SUPFAM" id="SSF144091">
    <property type="entry name" value="Rhomboid-like"/>
    <property type="match status" value="1"/>
</dbReference>
<keyword evidence="3" id="KW-0997">Cell inner membrane</keyword>